<evidence type="ECO:0000313" key="2">
    <source>
        <dbReference type="EMBL" id="OCF37249.1"/>
    </source>
</evidence>
<reference evidence="2 3" key="1">
    <citation type="submission" date="2013-07" db="EMBL/GenBank/DDBJ databases">
        <title>The Genome Sequence of Cryptococcus heveanensis BCC8398.</title>
        <authorList>
            <consortium name="The Broad Institute Genome Sequencing Platform"/>
            <person name="Cuomo C."/>
            <person name="Litvintseva A."/>
            <person name="Chen Y."/>
            <person name="Heitman J."/>
            <person name="Sun S."/>
            <person name="Springer D."/>
            <person name="Dromer F."/>
            <person name="Young S.K."/>
            <person name="Zeng Q."/>
            <person name="Gargeya S."/>
            <person name="Fitzgerald M."/>
            <person name="Abouelleil A."/>
            <person name="Alvarado L."/>
            <person name="Berlin A.M."/>
            <person name="Chapman S.B."/>
            <person name="Dewar J."/>
            <person name="Goldberg J."/>
            <person name="Griggs A."/>
            <person name="Gujja S."/>
            <person name="Hansen M."/>
            <person name="Howarth C."/>
            <person name="Imamovic A."/>
            <person name="Larimer J."/>
            <person name="McCowan C."/>
            <person name="Murphy C."/>
            <person name="Pearson M."/>
            <person name="Priest M."/>
            <person name="Roberts A."/>
            <person name="Saif S."/>
            <person name="Shea T."/>
            <person name="Sykes S."/>
            <person name="Wortman J."/>
            <person name="Nusbaum C."/>
            <person name="Birren B."/>
        </authorList>
    </citation>
    <scope>NUCLEOTIDE SEQUENCE [LARGE SCALE GENOMIC DNA]</scope>
    <source>
        <strain evidence="2 3">BCC8398</strain>
    </source>
</reference>
<evidence type="ECO:0000256" key="1">
    <source>
        <dbReference type="SAM" id="MobiDB-lite"/>
    </source>
</evidence>
<dbReference type="Proteomes" id="UP000092666">
    <property type="component" value="Unassembled WGS sequence"/>
</dbReference>
<protein>
    <submittedName>
        <fullName evidence="2">Uncharacterized protein</fullName>
    </submittedName>
</protein>
<feature type="region of interest" description="Disordered" evidence="1">
    <location>
        <begin position="770"/>
        <end position="796"/>
    </location>
</feature>
<dbReference type="STRING" id="1296120.A0A1B9H1U6"/>
<organism evidence="2 3">
    <name type="scientific">Kwoniella heveanensis BCC8398</name>
    <dbReference type="NCBI Taxonomy" id="1296120"/>
    <lineage>
        <taxon>Eukaryota</taxon>
        <taxon>Fungi</taxon>
        <taxon>Dikarya</taxon>
        <taxon>Basidiomycota</taxon>
        <taxon>Agaricomycotina</taxon>
        <taxon>Tremellomycetes</taxon>
        <taxon>Tremellales</taxon>
        <taxon>Cryptococcaceae</taxon>
        <taxon>Kwoniella</taxon>
    </lineage>
</organism>
<feature type="region of interest" description="Disordered" evidence="1">
    <location>
        <begin position="680"/>
        <end position="714"/>
    </location>
</feature>
<name>A0A1B9H1U6_9TREE</name>
<reference evidence="3" key="2">
    <citation type="submission" date="2013-12" db="EMBL/GenBank/DDBJ databases">
        <title>Evolution of pathogenesis and genome organization in the Tremellales.</title>
        <authorList>
            <person name="Cuomo C."/>
            <person name="Litvintseva A."/>
            <person name="Heitman J."/>
            <person name="Chen Y."/>
            <person name="Sun S."/>
            <person name="Springer D."/>
            <person name="Dromer F."/>
            <person name="Young S."/>
            <person name="Zeng Q."/>
            <person name="Chapman S."/>
            <person name="Gujja S."/>
            <person name="Saif S."/>
            <person name="Birren B."/>
        </authorList>
    </citation>
    <scope>NUCLEOTIDE SEQUENCE [LARGE SCALE GENOMIC DNA]</scope>
    <source>
        <strain evidence="3">BCC8398</strain>
    </source>
</reference>
<dbReference type="EMBL" id="KI669493">
    <property type="protein sequence ID" value="OCF37249.1"/>
    <property type="molecule type" value="Genomic_DNA"/>
</dbReference>
<feature type="compositionally biased region" description="Low complexity" evidence="1">
    <location>
        <begin position="474"/>
        <end position="491"/>
    </location>
</feature>
<sequence length="905" mass="99147">MSTDPNQPQPEASSSTAPNHVSKPKHIATFVFDSSLPQKRYKKLIQAEGVVHKLVQRLVEKHGGENNIRLCLLITASASSGRSRSSPTTKTVLKQEYTRLSMFLTSLPKMVNHFTKEGRESSHSWPGFSVTDRTASLVKSRKRSRRNETGLLDGVSGGLELLNRPTVDIRHSPSRTFISLTPAAATPLLDEIHTPQSHEHVVAGSPPKRYLVVLAKADQQAESNEKTEEAAIRVDDSWDEDRDGRDWNSLTQGCREQGVRCSCVVAGHDSGGASKKLKAMCQEAVSGNIDAPWFDVAPDLDLVLSGFALTTADSSGTTPPLDMASSVATEQIETPISNPAIAMSSQADTKNHQQLQNQAMQARMAQFARAVSSAANGTGKIDPQVMQNMLAAMKSGNGQIDMNDPRWQQVRQLLQLQQQRQAVRSNQSQNGNANAIITPNSNPSVVSHQLDNGQPLNKAQQDQNLMAAIQQQRAQQAMNPPQQVTPQQTAPQPTPPLLGQNQQAIWSGTMSSWTGPSTGSTPLLSVDAVHFTGAAESAMSHQWPNDLKLRTVVMLDTQALTNYAKSKSSPIILFTPSRNSSDPIANVERYNQLANSLHAKGNMVVIPIGASDRGIVLFAAPSPGTSANPNGSRSYRLMGVVCLHVPFPPLNPSSQQTPSQTQIIPTALEQPPLQVQQIPHQMLQQSQQLQQQQQLPQQPQQFRPSPVPPNANPNVTALYQQQMMQAQAAAQAQVQAQAQAQAQAQLQGQPQQLQQMNMAMNAQQQQPIFANQPSQQQQIPQQQQQQQQPEKRGLTQQQFTQLIMHAQRLGVHIPPFDHNTILASQVQNIVNDIKIADTRHKAQQMQMQSQQHLQQQQQQSLQTQAQQQQMQQLQHMLGQQGQGQGQGQGQMQGQVFQGGALNFGQ</sequence>
<proteinExistence type="predicted"/>
<dbReference type="OrthoDB" id="2574970at2759"/>
<feature type="region of interest" description="Disordered" evidence="1">
    <location>
        <begin position="474"/>
        <end position="495"/>
    </location>
</feature>
<dbReference type="AlphaFoldDB" id="A0A1B9H1U6"/>
<accession>A0A1B9H1U6</accession>
<feature type="region of interest" description="Disordered" evidence="1">
    <location>
        <begin position="1"/>
        <end position="21"/>
    </location>
</feature>
<feature type="compositionally biased region" description="Low complexity" evidence="1">
    <location>
        <begin position="680"/>
        <end position="701"/>
    </location>
</feature>
<gene>
    <name evidence="2" type="ORF">I316_01157</name>
</gene>
<feature type="compositionally biased region" description="Low complexity" evidence="1">
    <location>
        <begin position="770"/>
        <end position="788"/>
    </location>
</feature>
<feature type="compositionally biased region" description="Polar residues" evidence="1">
    <location>
        <begin position="1"/>
        <end position="19"/>
    </location>
</feature>
<evidence type="ECO:0000313" key="3">
    <source>
        <dbReference type="Proteomes" id="UP000092666"/>
    </source>
</evidence>
<keyword evidence="3" id="KW-1185">Reference proteome</keyword>